<organism evidence="5">
    <name type="scientific">Roseihalotalea indica</name>
    <dbReference type="NCBI Taxonomy" id="2867963"/>
    <lineage>
        <taxon>Bacteria</taxon>
        <taxon>Pseudomonadati</taxon>
        <taxon>Bacteroidota</taxon>
        <taxon>Cytophagia</taxon>
        <taxon>Cytophagales</taxon>
        <taxon>Catalimonadaceae</taxon>
        <taxon>Roseihalotalea</taxon>
    </lineage>
</organism>
<accession>A0AA49JEU1</accession>
<dbReference type="AlphaFoldDB" id="A0AA49JEU1"/>
<keyword evidence="2" id="KW-0328">Glycosyltransferase</keyword>
<dbReference type="SUPFAM" id="SSF53448">
    <property type="entry name" value="Nucleotide-diphospho-sugar transferases"/>
    <property type="match status" value="1"/>
</dbReference>
<evidence type="ECO:0000259" key="4">
    <source>
        <dbReference type="Pfam" id="PF00535"/>
    </source>
</evidence>
<dbReference type="EMBL" id="CP120682">
    <property type="protein sequence ID" value="WKN34689.1"/>
    <property type="molecule type" value="Genomic_DNA"/>
</dbReference>
<gene>
    <name evidence="5" type="ORF">K4G66_20150</name>
</gene>
<dbReference type="InterPro" id="IPR001173">
    <property type="entry name" value="Glyco_trans_2-like"/>
</dbReference>
<feature type="domain" description="Glycosyltransferase 2-like" evidence="4">
    <location>
        <begin position="7"/>
        <end position="184"/>
    </location>
</feature>
<dbReference type="GO" id="GO:0016757">
    <property type="term" value="F:glycosyltransferase activity"/>
    <property type="evidence" value="ECO:0007669"/>
    <property type="project" value="UniProtKB-KW"/>
</dbReference>
<sequence length="297" mass="33988">MERKIFIVIPVFNKIQYTVKCLKSLTEQTYKNYQIIVVDDGSKDGTTHIINTQFPEATVLQGDGNLWWTGGTNMGVEYALKHAVDNDFILTLNNDLEVKPDYLEQLVKVSDHNKPCLVGSVAVDNRDPEKIEFLGERRNFYTGKSDHAVPLRPYSELVKDYDCIVSHVLPGRGTLIPSEVFRKIGIYDFEHFPHYAADHDFARRAYKAGYKLVVATKAVVISAVENTGLTYVLNPTFKVFFSSFFTIKSPVNLKLIYYWSIRHSPLKIGYMFVSLGRICFSFIRAFTLHRLRSVTTH</sequence>
<name>A0AA49JEU1_9BACT</name>
<dbReference type="PANTHER" id="PTHR43179:SF12">
    <property type="entry name" value="GALACTOFURANOSYLTRANSFERASE GLFT2"/>
    <property type="match status" value="1"/>
</dbReference>
<dbReference type="InterPro" id="IPR029044">
    <property type="entry name" value="Nucleotide-diphossugar_trans"/>
</dbReference>
<dbReference type="PANTHER" id="PTHR43179">
    <property type="entry name" value="RHAMNOSYLTRANSFERASE WBBL"/>
    <property type="match status" value="1"/>
</dbReference>
<dbReference type="Pfam" id="PF00535">
    <property type="entry name" value="Glycos_transf_2"/>
    <property type="match status" value="1"/>
</dbReference>
<comment type="similarity">
    <text evidence="1">Belongs to the glycosyltransferase 2 family.</text>
</comment>
<reference evidence="5" key="2">
    <citation type="journal article" date="2024" name="Antonie Van Leeuwenhoek">
        <title>Roseihalotalea indica gen. nov., sp. nov., a halophilic Bacteroidetes from mesopelagic Southwest Indian Ocean with higher carbohydrate metabolic potential.</title>
        <authorList>
            <person name="Chen B."/>
            <person name="Zhang M."/>
            <person name="Lin D."/>
            <person name="Ye J."/>
            <person name="Tang K."/>
        </authorList>
    </citation>
    <scope>NUCLEOTIDE SEQUENCE</scope>
    <source>
        <strain evidence="5">TK19036</strain>
    </source>
</reference>
<evidence type="ECO:0000256" key="3">
    <source>
        <dbReference type="ARBA" id="ARBA00022679"/>
    </source>
</evidence>
<protein>
    <submittedName>
        <fullName evidence="5">Glycosyltransferase family 2 protein</fullName>
    </submittedName>
</protein>
<evidence type="ECO:0000256" key="1">
    <source>
        <dbReference type="ARBA" id="ARBA00006739"/>
    </source>
</evidence>
<keyword evidence="3" id="KW-0808">Transferase</keyword>
<proteinExistence type="inferred from homology"/>
<dbReference type="Gene3D" id="3.90.550.10">
    <property type="entry name" value="Spore Coat Polysaccharide Biosynthesis Protein SpsA, Chain A"/>
    <property type="match status" value="1"/>
</dbReference>
<evidence type="ECO:0000313" key="5">
    <source>
        <dbReference type="EMBL" id="WKN34689.1"/>
    </source>
</evidence>
<reference evidence="5" key="1">
    <citation type="journal article" date="2023" name="Comput. Struct. Biotechnol. J.">
        <title>Discovery of a novel marine Bacteroidetes with a rich repertoire of carbohydrate-active enzymes.</title>
        <authorList>
            <person name="Chen B."/>
            <person name="Liu G."/>
            <person name="Chen Q."/>
            <person name="Wang H."/>
            <person name="Liu L."/>
            <person name="Tang K."/>
        </authorList>
    </citation>
    <scope>NUCLEOTIDE SEQUENCE</scope>
    <source>
        <strain evidence="5">TK19036</strain>
    </source>
</reference>
<evidence type="ECO:0000256" key="2">
    <source>
        <dbReference type="ARBA" id="ARBA00022676"/>
    </source>
</evidence>